<evidence type="ECO:0000256" key="2">
    <source>
        <dbReference type="PIRSR" id="PIRSR001359-3"/>
    </source>
</evidence>
<gene>
    <name evidence="3" type="ORF">UV11_C0005G0014</name>
</gene>
<dbReference type="InterPro" id="IPR013785">
    <property type="entry name" value="Aldolase_TIM"/>
</dbReference>
<feature type="binding site" evidence="2">
    <location>
        <position position="211"/>
    </location>
    <ligand>
        <name>Zn(2+)</name>
        <dbReference type="ChEBI" id="CHEBI:29105"/>
        <label>1</label>
        <note>catalytic</note>
    </ligand>
</feature>
<keyword evidence="2" id="KW-0479">Metal-binding</keyword>
<proteinExistence type="predicted"/>
<feature type="binding site" evidence="2">
    <location>
        <position position="80"/>
    </location>
    <ligand>
        <name>Zn(2+)</name>
        <dbReference type="ChEBI" id="CHEBI:29105"/>
        <label>1</label>
        <note>catalytic</note>
    </ligand>
</feature>
<comment type="caution">
    <text evidence="3">The sequence shown here is derived from an EMBL/GenBank/DDBJ whole genome shotgun (WGS) entry which is preliminary data.</text>
</comment>
<feature type="binding site" evidence="2">
    <location>
        <position position="181"/>
    </location>
    <ligand>
        <name>Zn(2+)</name>
        <dbReference type="ChEBI" id="CHEBI:29105"/>
        <label>1</label>
        <note>catalytic</note>
    </ligand>
</feature>
<dbReference type="GO" id="GO:0016832">
    <property type="term" value="F:aldehyde-lyase activity"/>
    <property type="evidence" value="ECO:0007669"/>
    <property type="project" value="InterPro"/>
</dbReference>
<evidence type="ECO:0000313" key="4">
    <source>
        <dbReference type="Proteomes" id="UP000034036"/>
    </source>
</evidence>
<name>A0A0G0ZJ10_9BACT</name>
<dbReference type="PIRSF" id="PIRSF001359">
    <property type="entry name" value="F_bP_aldolase_II"/>
    <property type="match status" value="1"/>
</dbReference>
<comment type="cofactor">
    <cofactor evidence="2">
        <name>Zn(2+)</name>
        <dbReference type="ChEBI" id="CHEBI:29105"/>
    </cofactor>
    <text evidence="2">Binds 2 Zn(2+) ions per subunit. One is catalytic and the other provides a structural contribution.</text>
</comment>
<feature type="binding site" evidence="2">
    <location>
        <position position="133"/>
    </location>
    <ligand>
        <name>Zn(2+)</name>
        <dbReference type="ChEBI" id="CHEBI:29105"/>
        <label>2</label>
    </ligand>
</feature>
<dbReference type="InterPro" id="IPR000771">
    <property type="entry name" value="FBA_II"/>
</dbReference>
<dbReference type="Gene3D" id="3.20.20.70">
    <property type="entry name" value="Aldolase class I"/>
    <property type="match status" value="1"/>
</dbReference>
<dbReference type="Pfam" id="PF01116">
    <property type="entry name" value="F_bP_aldolase"/>
    <property type="match status" value="1"/>
</dbReference>
<dbReference type="PANTHER" id="PTHR30304">
    <property type="entry name" value="D-TAGATOSE-1,6-BISPHOSPHATE ALDOLASE"/>
    <property type="match status" value="1"/>
</dbReference>
<dbReference type="PANTHER" id="PTHR30304:SF0">
    <property type="entry name" value="D-TAGATOSE-1,6-BISPHOSPHATE ALDOLASE SUBUNIT GATY-RELATED"/>
    <property type="match status" value="1"/>
</dbReference>
<accession>A0A0G0ZJ10</accession>
<feature type="binding site" evidence="2">
    <location>
        <position position="101"/>
    </location>
    <ligand>
        <name>Zn(2+)</name>
        <dbReference type="ChEBI" id="CHEBI:29105"/>
        <label>2</label>
    </ligand>
</feature>
<feature type="active site" description="Proton donor" evidence="1">
    <location>
        <position position="79"/>
    </location>
</feature>
<dbReference type="SUPFAM" id="SSF51569">
    <property type="entry name" value="Aldolase"/>
    <property type="match status" value="1"/>
</dbReference>
<dbReference type="EMBL" id="LCDF01000005">
    <property type="protein sequence ID" value="KKS48695.1"/>
    <property type="molecule type" value="Genomic_DNA"/>
</dbReference>
<dbReference type="AlphaFoldDB" id="A0A0G0ZJ10"/>
<dbReference type="GO" id="GO:0005975">
    <property type="term" value="P:carbohydrate metabolic process"/>
    <property type="evidence" value="ECO:0007669"/>
    <property type="project" value="InterPro"/>
</dbReference>
<evidence type="ECO:0000313" key="3">
    <source>
        <dbReference type="EMBL" id="KKS48695.1"/>
    </source>
</evidence>
<protein>
    <submittedName>
        <fullName evidence="3">Ketose-bisphosphate aldolase, class-II</fullName>
    </submittedName>
</protein>
<sequence length="288" mass="31865">MGLREILLRATFEKWAVPHFNFSNLETLKAIAEAAKEEDSPVMAGTSEGERDFIGLREAVFMVRSFREELNLPIFLNADHTKSVEAAKKAVDAGYDSIHIDLSKMPLDANVNGTKELVRYARAKDAIISIEGELGYLRGESKFQKKRIVIEPNDLTDHVEAAKFVEITGVDRFAPAVGNIHGISLDEPAIDIGRIKQIRADISQNVIMVLHAGSGIPDDDICLAIKSGIANIHISTELRMEFRKELEESLKKDADEAAPYKIMKPVVQGLKEKIKEKINLFGSAGKAL</sequence>
<dbReference type="GO" id="GO:0008270">
    <property type="term" value="F:zinc ion binding"/>
    <property type="evidence" value="ECO:0007669"/>
    <property type="project" value="InterPro"/>
</dbReference>
<reference evidence="3 4" key="1">
    <citation type="journal article" date="2015" name="Nature">
        <title>rRNA introns, odd ribosomes, and small enigmatic genomes across a large radiation of phyla.</title>
        <authorList>
            <person name="Brown C.T."/>
            <person name="Hug L.A."/>
            <person name="Thomas B.C."/>
            <person name="Sharon I."/>
            <person name="Castelle C.J."/>
            <person name="Singh A."/>
            <person name="Wilkins M.J."/>
            <person name="Williams K.H."/>
            <person name="Banfield J.F."/>
        </authorList>
    </citation>
    <scope>NUCLEOTIDE SEQUENCE [LARGE SCALE GENOMIC DNA]</scope>
</reference>
<evidence type="ECO:0000256" key="1">
    <source>
        <dbReference type="PIRSR" id="PIRSR001359-1"/>
    </source>
</evidence>
<keyword evidence="2" id="KW-0862">Zinc</keyword>
<dbReference type="STRING" id="1618659.UV11_C0005G0014"/>
<dbReference type="Proteomes" id="UP000034036">
    <property type="component" value="Unassembled WGS sequence"/>
</dbReference>
<organism evidence="3 4">
    <name type="scientific">Candidatus Giovannonibacteria bacterium GW2011_GWF2_42_19</name>
    <dbReference type="NCBI Taxonomy" id="1618659"/>
    <lineage>
        <taxon>Bacteria</taxon>
        <taxon>Candidatus Giovannoniibacteriota</taxon>
    </lineage>
</organism>
<dbReference type="InterPro" id="IPR050246">
    <property type="entry name" value="Class_II_FBP_aldolase"/>
</dbReference>